<dbReference type="Proteomes" id="UP000282613">
    <property type="component" value="Unassembled WGS sequence"/>
</dbReference>
<evidence type="ECO:0000256" key="4">
    <source>
        <dbReference type="ARBA" id="ARBA00023235"/>
    </source>
</evidence>
<evidence type="ECO:0000256" key="5">
    <source>
        <dbReference type="RuleBase" id="RU363019"/>
    </source>
</evidence>
<reference evidence="9" key="1">
    <citation type="submission" date="2016-04" db="UniProtKB">
        <authorList>
            <consortium name="WormBaseParasite"/>
        </authorList>
    </citation>
    <scope>IDENTIFICATION</scope>
</reference>
<evidence type="ECO:0000256" key="2">
    <source>
        <dbReference type="ARBA" id="ARBA00022729"/>
    </source>
</evidence>
<evidence type="ECO:0000313" key="9">
    <source>
        <dbReference type="WBParaSite" id="TASK_0000947301-mRNA-1"/>
    </source>
</evidence>
<dbReference type="GO" id="GO:0006457">
    <property type="term" value="P:protein folding"/>
    <property type="evidence" value="ECO:0007669"/>
    <property type="project" value="InterPro"/>
</dbReference>
<evidence type="ECO:0000256" key="1">
    <source>
        <dbReference type="ARBA" id="ARBA00000971"/>
    </source>
</evidence>
<dbReference type="Pfam" id="PF00160">
    <property type="entry name" value="Pro_isomerase"/>
    <property type="match status" value="1"/>
</dbReference>
<evidence type="ECO:0000259" key="6">
    <source>
        <dbReference type="PROSITE" id="PS50072"/>
    </source>
</evidence>
<comment type="function">
    <text evidence="5">PPIases accelerate the folding of proteins. It catalyzes the cis-trans isomerization of proline imidic peptide bonds in oligopeptides.</text>
</comment>
<evidence type="ECO:0000313" key="8">
    <source>
        <dbReference type="Proteomes" id="UP000282613"/>
    </source>
</evidence>
<evidence type="ECO:0000313" key="7">
    <source>
        <dbReference type="EMBL" id="VDK43532.1"/>
    </source>
</evidence>
<dbReference type="GO" id="GO:0005737">
    <property type="term" value="C:cytoplasm"/>
    <property type="evidence" value="ECO:0007669"/>
    <property type="project" value="TreeGrafter"/>
</dbReference>
<sequence>MPAGTENPNGVFSGWRYYFNTYTVRGRSNVSLCFCIIILDSIDRFFRLPATHEFVLRFRLRPVAATIRVPLLPCVVMIRSSVLILSFVLVVAFAKRGPQITDKVFFDIAFGEKVEGRIVIGLFGNTVPRTVANFKAFAEGYSKEGKVYGFAGSIFHRVIKDFMIQGGDFTNKDGTGGFSIYGNKFEDENFKLHHEGAGWVSMANSGRDTNGSQFFITLVKTAWLDGKHVVFGKVVEGMELVKKIGETETDAKDRPIVEVKISSAGILPVDKPYNIEL</sequence>
<dbReference type="STRING" id="60517.A0A0R3WF45"/>
<dbReference type="InterPro" id="IPR029000">
    <property type="entry name" value="Cyclophilin-like_dom_sf"/>
</dbReference>
<dbReference type="PANTHER" id="PTHR11071">
    <property type="entry name" value="PEPTIDYL-PROLYL CIS-TRANS ISOMERASE"/>
    <property type="match status" value="1"/>
</dbReference>
<gene>
    <name evidence="7" type="ORF">TASK_LOCUS9474</name>
</gene>
<feature type="domain" description="PPIase cyclophilin-type" evidence="6">
    <location>
        <begin position="105"/>
        <end position="266"/>
    </location>
</feature>
<dbReference type="PANTHER" id="PTHR11071:SF561">
    <property type="entry name" value="PEPTIDYL-PROLYL CIS-TRANS ISOMERASE D-RELATED"/>
    <property type="match status" value="1"/>
</dbReference>
<dbReference type="EC" id="5.2.1.8" evidence="5"/>
<accession>A0A0R3WF45</accession>
<dbReference type="OrthoDB" id="193499at2759"/>
<organism evidence="9">
    <name type="scientific">Taenia asiatica</name>
    <name type="common">Asian tapeworm</name>
    <dbReference type="NCBI Taxonomy" id="60517"/>
    <lineage>
        <taxon>Eukaryota</taxon>
        <taxon>Metazoa</taxon>
        <taxon>Spiralia</taxon>
        <taxon>Lophotrochozoa</taxon>
        <taxon>Platyhelminthes</taxon>
        <taxon>Cestoda</taxon>
        <taxon>Eucestoda</taxon>
        <taxon>Cyclophyllidea</taxon>
        <taxon>Taeniidae</taxon>
        <taxon>Taenia</taxon>
    </lineage>
</organism>
<reference evidence="7 8" key="2">
    <citation type="submission" date="2018-11" db="EMBL/GenBank/DDBJ databases">
        <authorList>
            <consortium name="Pathogen Informatics"/>
        </authorList>
    </citation>
    <scope>NUCLEOTIDE SEQUENCE [LARGE SCALE GENOMIC DNA]</scope>
</reference>
<evidence type="ECO:0000256" key="3">
    <source>
        <dbReference type="ARBA" id="ARBA00023110"/>
    </source>
</evidence>
<dbReference type="SUPFAM" id="SSF50891">
    <property type="entry name" value="Cyclophilin-like"/>
    <property type="match status" value="1"/>
</dbReference>
<dbReference type="InterPro" id="IPR002130">
    <property type="entry name" value="Cyclophilin-type_PPIase_dom"/>
</dbReference>
<comment type="catalytic activity">
    <reaction evidence="1 5">
        <text>[protein]-peptidylproline (omega=180) = [protein]-peptidylproline (omega=0)</text>
        <dbReference type="Rhea" id="RHEA:16237"/>
        <dbReference type="Rhea" id="RHEA-COMP:10747"/>
        <dbReference type="Rhea" id="RHEA-COMP:10748"/>
        <dbReference type="ChEBI" id="CHEBI:83833"/>
        <dbReference type="ChEBI" id="CHEBI:83834"/>
        <dbReference type="EC" id="5.2.1.8"/>
    </reaction>
</comment>
<dbReference type="AlphaFoldDB" id="A0A0R3WF45"/>
<dbReference type="WBParaSite" id="TASK_0000947301-mRNA-1">
    <property type="protein sequence ID" value="TASK_0000947301-mRNA-1"/>
    <property type="gene ID" value="TASK_0000947301"/>
</dbReference>
<protein>
    <recommendedName>
        <fullName evidence="5">Peptidyl-prolyl cis-trans isomerase</fullName>
        <shortName evidence="5">PPIase</shortName>
        <ecNumber evidence="5">5.2.1.8</ecNumber>
    </recommendedName>
</protein>
<dbReference type="PROSITE" id="PS00170">
    <property type="entry name" value="CSA_PPIASE_1"/>
    <property type="match status" value="1"/>
</dbReference>
<proteinExistence type="inferred from homology"/>
<dbReference type="PROSITE" id="PS50072">
    <property type="entry name" value="CSA_PPIASE_2"/>
    <property type="match status" value="1"/>
</dbReference>
<comment type="similarity">
    <text evidence="5">Belongs to the cyclophilin-type PPIase family.</text>
</comment>
<dbReference type="InterPro" id="IPR020892">
    <property type="entry name" value="Cyclophilin-type_PPIase_CS"/>
</dbReference>
<keyword evidence="8" id="KW-1185">Reference proteome</keyword>
<dbReference type="GO" id="GO:0003755">
    <property type="term" value="F:peptidyl-prolyl cis-trans isomerase activity"/>
    <property type="evidence" value="ECO:0007669"/>
    <property type="project" value="UniProtKB-UniRule"/>
</dbReference>
<keyword evidence="3 5" id="KW-0697">Rotamase</keyword>
<dbReference type="PRINTS" id="PR00153">
    <property type="entry name" value="CSAPPISMRASE"/>
</dbReference>
<keyword evidence="2" id="KW-0732">Signal</keyword>
<dbReference type="EMBL" id="UYRS01019192">
    <property type="protein sequence ID" value="VDK43532.1"/>
    <property type="molecule type" value="Genomic_DNA"/>
</dbReference>
<keyword evidence="4 5" id="KW-0413">Isomerase</keyword>
<dbReference type="FunFam" id="2.40.100.10:FF:000001">
    <property type="entry name" value="Peptidyl-prolyl cis-trans isomerase"/>
    <property type="match status" value="1"/>
</dbReference>
<dbReference type="Gene3D" id="2.40.100.10">
    <property type="entry name" value="Cyclophilin-like"/>
    <property type="match status" value="1"/>
</dbReference>
<name>A0A0R3WF45_TAEAS</name>
<dbReference type="GO" id="GO:0016018">
    <property type="term" value="F:cyclosporin A binding"/>
    <property type="evidence" value="ECO:0007669"/>
    <property type="project" value="TreeGrafter"/>
</dbReference>